<keyword evidence="2" id="KW-1185">Reference proteome</keyword>
<name>A0A1S8WV54_OPIVI</name>
<dbReference type="EMBL" id="KV894274">
    <property type="protein sequence ID" value="OON18347.1"/>
    <property type="molecule type" value="Genomic_DNA"/>
</dbReference>
<protein>
    <recommendedName>
        <fullName evidence="3">Zinc knuckle</fullName>
    </recommendedName>
</protein>
<dbReference type="AlphaFoldDB" id="A0A1S8WV54"/>
<proteinExistence type="predicted"/>
<reference evidence="1 2" key="1">
    <citation type="submission" date="2015-03" db="EMBL/GenBank/DDBJ databases">
        <title>Draft genome of the nematode, Opisthorchis viverrini.</title>
        <authorList>
            <person name="Mitreva M."/>
        </authorList>
    </citation>
    <scope>NUCLEOTIDE SEQUENCE [LARGE SCALE GENOMIC DNA]</scope>
    <source>
        <strain evidence="1">Khon Kaen</strain>
    </source>
</reference>
<gene>
    <name evidence="1" type="ORF">X801_05802</name>
</gene>
<sequence length="83" mass="9496">MERRYSQTVCNQCKGNGHFEKVCQSAPMFKTDFAVTNQLTRTEILEYALHATSPTTAFNRHIKKNYSWVWVKNHSKAGTNGEG</sequence>
<evidence type="ECO:0000313" key="1">
    <source>
        <dbReference type="EMBL" id="OON18347.1"/>
    </source>
</evidence>
<dbReference type="Proteomes" id="UP000243686">
    <property type="component" value="Unassembled WGS sequence"/>
</dbReference>
<evidence type="ECO:0008006" key="3">
    <source>
        <dbReference type="Google" id="ProtNLM"/>
    </source>
</evidence>
<evidence type="ECO:0000313" key="2">
    <source>
        <dbReference type="Proteomes" id="UP000243686"/>
    </source>
</evidence>
<organism evidence="1 2">
    <name type="scientific">Opisthorchis viverrini</name>
    <name type="common">Southeast Asian liver fluke</name>
    <dbReference type="NCBI Taxonomy" id="6198"/>
    <lineage>
        <taxon>Eukaryota</taxon>
        <taxon>Metazoa</taxon>
        <taxon>Spiralia</taxon>
        <taxon>Lophotrochozoa</taxon>
        <taxon>Platyhelminthes</taxon>
        <taxon>Trematoda</taxon>
        <taxon>Digenea</taxon>
        <taxon>Opisthorchiida</taxon>
        <taxon>Opisthorchiata</taxon>
        <taxon>Opisthorchiidae</taxon>
        <taxon>Opisthorchis</taxon>
    </lineage>
</organism>
<accession>A0A1S8WV54</accession>